<dbReference type="AlphaFoldDB" id="A0A921YQM6"/>
<proteinExistence type="predicted"/>
<dbReference type="GO" id="GO:0070736">
    <property type="term" value="F:protein-glycine ligase activity, initiating"/>
    <property type="evidence" value="ECO:0007669"/>
    <property type="project" value="TreeGrafter"/>
</dbReference>
<keyword evidence="2" id="KW-0963">Cytoplasm</keyword>
<reference evidence="7" key="1">
    <citation type="journal article" date="2016" name="Insect Biochem. Mol. Biol.">
        <title>Multifaceted biological insights from a draft genome sequence of the tobacco hornworm moth, Manduca sexta.</title>
        <authorList>
            <person name="Kanost M.R."/>
            <person name="Arrese E.L."/>
            <person name="Cao X."/>
            <person name="Chen Y.R."/>
            <person name="Chellapilla S."/>
            <person name="Goldsmith M.R."/>
            <person name="Grosse-Wilde E."/>
            <person name="Heckel D.G."/>
            <person name="Herndon N."/>
            <person name="Jiang H."/>
            <person name="Papanicolaou A."/>
            <person name="Qu J."/>
            <person name="Soulages J.L."/>
            <person name="Vogel H."/>
            <person name="Walters J."/>
            <person name="Waterhouse R.M."/>
            <person name="Ahn S.J."/>
            <person name="Almeida F.C."/>
            <person name="An C."/>
            <person name="Aqrawi P."/>
            <person name="Bretschneider A."/>
            <person name="Bryant W.B."/>
            <person name="Bucks S."/>
            <person name="Chao H."/>
            <person name="Chevignon G."/>
            <person name="Christen J.M."/>
            <person name="Clarke D.F."/>
            <person name="Dittmer N.T."/>
            <person name="Ferguson L.C.F."/>
            <person name="Garavelou S."/>
            <person name="Gordon K.H.J."/>
            <person name="Gunaratna R.T."/>
            <person name="Han Y."/>
            <person name="Hauser F."/>
            <person name="He Y."/>
            <person name="Heidel-Fischer H."/>
            <person name="Hirsh A."/>
            <person name="Hu Y."/>
            <person name="Jiang H."/>
            <person name="Kalra D."/>
            <person name="Klinner C."/>
            <person name="Konig C."/>
            <person name="Kovar C."/>
            <person name="Kroll A.R."/>
            <person name="Kuwar S.S."/>
            <person name="Lee S.L."/>
            <person name="Lehman R."/>
            <person name="Li K."/>
            <person name="Li Z."/>
            <person name="Liang H."/>
            <person name="Lovelace S."/>
            <person name="Lu Z."/>
            <person name="Mansfield J.H."/>
            <person name="McCulloch K.J."/>
            <person name="Mathew T."/>
            <person name="Morton B."/>
            <person name="Muzny D.M."/>
            <person name="Neunemann D."/>
            <person name="Ongeri F."/>
            <person name="Pauchet Y."/>
            <person name="Pu L.L."/>
            <person name="Pyrousis I."/>
            <person name="Rao X.J."/>
            <person name="Redding A."/>
            <person name="Roesel C."/>
            <person name="Sanchez-Gracia A."/>
            <person name="Schaack S."/>
            <person name="Shukla A."/>
            <person name="Tetreau G."/>
            <person name="Wang Y."/>
            <person name="Xiong G.H."/>
            <person name="Traut W."/>
            <person name="Walsh T.K."/>
            <person name="Worley K.C."/>
            <person name="Wu D."/>
            <person name="Wu W."/>
            <person name="Wu Y.Q."/>
            <person name="Zhang X."/>
            <person name="Zou Z."/>
            <person name="Zucker H."/>
            <person name="Briscoe A.D."/>
            <person name="Burmester T."/>
            <person name="Clem R.J."/>
            <person name="Feyereisen R."/>
            <person name="Grimmelikhuijzen C.J.P."/>
            <person name="Hamodrakas S.J."/>
            <person name="Hansson B.S."/>
            <person name="Huguet E."/>
            <person name="Jermiin L.S."/>
            <person name="Lan Q."/>
            <person name="Lehman H.K."/>
            <person name="Lorenzen M."/>
            <person name="Merzendorfer H."/>
            <person name="Michalopoulos I."/>
            <person name="Morton D.B."/>
            <person name="Muthukrishnan S."/>
            <person name="Oakeshott J.G."/>
            <person name="Palmer W."/>
            <person name="Park Y."/>
            <person name="Passarelli A.L."/>
            <person name="Rozas J."/>
            <person name="Schwartz L.M."/>
            <person name="Smith W."/>
            <person name="Southgate A."/>
            <person name="Vilcinskas A."/>
            <person name="Vogt R."/>
            <person name="Wang P."/>
            <person name="Werren J."/>
            <person name="Yu X.Q."/>
            <person name="Zhou J.J."/>
            <person name="Brown S.J."/>
            <person name="Scherer S.E."/>
            <person name="Richards S."/>
            <person name="Blissard G.W."/>
        </authorList>
    </citation>
    <scope>NUCLEOTIDE SEQUENCE</scope>
</reference>
<dbReference type="Proteomes" id="UP000791440">
    <property type="component" value="Unassembled WGS sequence"/>
</dbReference>
<dbReference type="EMBL" id="JH668307">
    <property type="protein sequence ID" value="KAG6444031.1"/>
    <property type="molecule type" value="Genomic_DNA"/>
</dbReference>
<keyword evidence="8" id="KW-1185">Reference proteome</keyword>
<dbReference type="PROSITE" id="PS51221">
    <property type="entry name" value="TTL"/>
    <property type="match status" value="1"/>
</dbReference>
<keyword evidence="5" id="KW-0067">ATP-binding</keyword>
<keyword evidence="4" id="KW-0547">Nucleotide-binding</keyword>
<dbReference type="GO" id="GO:0005930">
    <property type="term" value="C:axoneme"/>
    <property type="evidence" value="ECO:0007669"/>
    <property type="project" value="TreeGrafter"/>
</dbReference>
<dbReference type="GO" id="GO:0003341">
    <property type="term" value="P:cilium movement"/>
    <property type="evidence" value="ECO:0007669"/>
    <property type="project" value="TreeGrafter"/>
</dbReference>
<comment type="subcellular location">
    <subcellularLocation>
        <location evidence="1">Cytoplasm</location>
    </subcellularLocation>
</comment>
<dbReference type="GO" id="GO:0005524">
    <property type="term" value="F:ATP binding"/>
    <property type="evidence" value="ECO:0007669"/>
    <property type="project" value="UniProtKB-KW"/>
</dbReference>
<dbReference type="InterPro" id="IPR004344">
    <property type="entry name" value="TTL/TTLL_fam"/>
</dbReference>
<evidence type="ECO:0000256" key="3">
    <source>
        <dbReference type="ARBA" id="ARBA00022598"/>
    </source>
</evidence>
<accession>A0A921YQM6</accession>
<dbReference type="GO" id="GO:0015630">
    <property type="term" value="C:microtubule cytoskeleton"/>
    <property type="evidence" value="ECO:0007669"/>
    <property type="project" value="TreeGrafter"/>
</dbReference>
<dbReference type="InterPro" id="IPR051437">
    <property type="entry name" value="TTLL_monoglycylase"/>
</dbReference>
<sequence>MPIKKKRTLKKKKRKIKSITCDHLEDTTDAAASKKRNRRNKRSYVKDKGDVRRLFSPFNRFANSSLRIADKRKLKSMAQNSICHPTGLSPKEKSYVICSCQTRSNRYTKLKILAANAIKYHKIFSIYGSCNAVRNALQERGWVEKILPNQMNLSKIRNGTFSNRTEIHGELERLLLSNFVEKYSPNLIWRTKDEQRDTTIDMTKECTTLVNKLKSDALWTSKQGLCSSMKRNCWFFIEDVAEVNGPRSYNSYDSGEIESFVKDYHITACTSLLKWIVSMVANERPVFVESGTISMNVVVFALNRCKEYLFRKQHKDIDRTLTSASPGQWNAFLKKYYRIISKDDVFQVDKDNKLPLYLGYAKFLLKQIHKYRPQLSCEGCHNIWIIKPAHCSRGRGIRMASKLGVITNLLNKANSKFVVQKYIEEPLLIHETKFDIRQYYLVTSTYPLVIWMYRDCYLKFSSQKYSLKNYHESIHLTNNAVQRKYTNCLGRHSDLPENNMWDLDTYKQYLNRIGKIKVWDNIIYPGMMKSIIGTMLSCQDSLPVCKNRFELYGCDFILDKEYKPWLIEINSCPDLNHTTHVTARICPAVVCDIIKVVIDFAADPNSSTGKFECIYRQPMTIPRYGGAADLSVRGYSLPLEYFYRGNIELTEIYDNADIDKEYDVKTILNKLKEHYDIDIMVEPDEDFDDTNKKEKETYVDNTKSELELTVAATVITEQLEELLDRITSDPSCSSKSNVKRETSSSHSIKRKKSSLQSVKSVTDIKSLLKKSYNRFASIEAINVGNQQLFKFSKLDDGPNGKGSCAEINPVEKSIRDLTTIIKMEKIDKKCKKQKTKCKSIDNMLKATSKIISFIHDKEKEY</sequence>
<protein>
    <recommendedName>
        <fullName evidence="9">Tubulin glycylase 3A-like</fullName>
    </recommendedName>
</protein>
<evidence type="ECO:0008006" key="9">
    <source>
        <dbReference type="Google" id="ProtNLM"/>
    </source>
</evidence>
<organism evidence="7 8">
    <name type="scientific">Manduca sexta</name>
    <name type="common">Tobacco hawkmoth</name>
    <name type="synonym">Tobacco hornworm</name>
    <dbReference type="NCBI Taxonomy" id="7130"/>
    <lineage>
        <taxon>Eukaryota</taxon>
        <taxon>Metazoa</taxon>
        <taxon>Ecdysozoa</taxon>
        <taxon>Arthropoda</taxon>
        <taxon>Hexapoda</taxon>
        <taxon>Insecta</taxon>
        <taxon>Pterygota</taxon>
        <taxon>Neoptera</taxon>
        <taxon>Endopterygota</taxon>
        <taxon>Lepidoptera</taxon>
        <taxon>Glossata</taxon>
        <taxon>Ditrysia</taxon>
        <taxon>Bombycoidea</taxon>
        <taxon>Sphingidae</taxon>
        <taxon>Sphinginae</taxon>
        <taxon>Sphingini</taxon>
        <taxon>Manduca</taxon>
    </lineage>
</organism>
<feature type="region of interest" description="Disordered" evidence="6">
    <location>
        <begin position="728"/>
        <end position="752"/>
    </location>
</feature>
<dbReference type="PANTHER" id="PTHR45870">
    <property type="entry name" value="TUBULIN MONOGLYCYLASE TTLL3"/>
    <property type="match status" value="1"/>
</dbReference>
<dbReference type="PANTHER" id="PTHR45870:SF2">
    <property type="entry name" value="TUBULIN MONOGLYCYLASE TTLL3"/>
    <property type="match status" value="1"/>
</dbReference>
<evidence type="ECO:0000256" key="2">
    <source>
        <dbReference type="ARBA" id="ARBA00022490"/>
    </source>
</evidence>
<evidence type="ECO:0000256" key="1">
    <source>
        <dbReference type="ARBA" id="ARBA00004496"/>
    </source>
</evidence>
<dbReference type="GO" id="GO:0060271">
    <property type="term" value="P:cilium assembly"/>
    <property type="evidence" value="ECO:0007669"/>
    <property type="project" value="TreeGrafter"/>
</dbReference>
<evidence type="ECO:0000256" key="6">
    <source>
        <dbReference type="SAM" id="MobiDB-lite"/>
    </source>
</evidence>
<dbReference type="Pfam" id="PF03133">
    <property type="entry name" value="TTL"/>
    <property type="match status" value="1"/>
</dbReference>
<gene>
    <name evidence="7" type="ORF">O3G_MSEX003184</name>
</gene>
<evidence type="ECO:0000313" key="7">
    <source>
        <dbReference type="EMBL" id="KAG6444031.1"/>
    </source>
</evidence>
<evidence type="ECO:0000256" key="4">
    <source>
        <dbReference type="ARBA" id="ARBA00022741"/>
    </source>
</evidence>
<evidence type="ECO:0000256" key="5">
    <source>
        <dbReference type="ARBA" id="ARBA00022840"/>
    </source>
</evidence>
<name>A0A921YQM6_MANSE</name>
<comment type="caution">
    <text evidence="7">The sequence shown here is derived from an EMBL/GenBank/DDBJ whole genome shotgun (WGS) entry which is preliminary data.</text>
</comment>
<reference evidence="7" key="2">
    <citation type="submission" date="2020-12" db="EMBL/GenBank/DDBJ databases">
        <authorList>
            <person name="Kanost M."/>
        </authorList>
    </citation>
    <scope>NUCLEOTIDE SEQUENCE</scope>
</reference>
<keyword evidence="3" id="KW-0436">Ligase</keyword>
<evidence type="ECO:0000313" key="8">
    <source>
        <dbReference type="Proteomes" id="UP000791440"/>
    </source>
</evidence>